<dbReference type="PROSITE" id="PS00676">
    <property type="entry name" value="SIGMA54_INTERACT_2"/>
    <property type="match status" value="1"/>
</dbReference>
<name>A0A212LWT9_9FIRM</name>
<evidence type="ECO:0000256" key="4">
    <source>
        <dbReference type="ARBA" id="ARBA00023163"/>
    </source>
</evidence>
<reference evidence="6" key="1">
    <citation type="submission" date="2016-08" db="EMBL/GenBank/DDBJ databases">
        <authorList>
            <person name="Seilhamer J.J."/>
        </authorList>
    </citation>
    <scope>NUCLEOTIDE SEQUENCE</scope>
    <source>
        <strain evidence="6">86</strain>
    </source>
</reference>
<dbReference type="InterPro" id="IPR058031">
    <property type="entry name" value="AAA_lid_NorR"/>
</dbReference>
<dbReference type="InterPro" id="IPR003593">
    <property type="entry name" value="AAA+_ATPase"/>
</dbReference>
<dbReference type="GO" id="GO:0043565">
    <property type="term" value="F:sequence-specific DNA binding"/>
    <property type="evidence" value="ECO:0007669"/>
    <property type="project" value="InterPro"/>
</dbReference>
<proteinExistence type="predicted"/>
<dbReference type="SUPFAM" id="SSF52540">
    <property type="entry name" value="P-loop containing nucleoside triphosphate hydrolases"/>
    <property type="match status" value="1"/>
</dbReference>
<dbReference type="Gene3D" id="3.40.50.300">
    <property type="entry name" value="P-loop containing nucleotide triphosphate hydrolases"/>
    <property type="match status" value="1"/>
</dbReference>
<dbReference type="Gene3D" id="1.10.10.60">
    <property type="entry name" value="Homeodomain-like"/>
    <property type="match status" value="1"/>
</dbReference>
<dbReference type="PRINTS" id="PR01590">
    <property type="entry name" value="HTHFIS"/>
</dbReference>
<dbReference type="AlphaFoldDB" id="A0A212LWT9"/>
<dbReference type="PANTHER" id="PTHR32071:SF57">
    <property type="entry name" value="C4-DICARBOXYLATE TRANSPORT TRANSCRIPTIONAL REGULATORY PROTEIN DCTD"/>
    <property type="match status" value="1"/>
</dbReference>
<dbReference type="Pfam" id="PF02954">
    <property type="entry name" value="HTH_8"/>
    <property type="match status" value="1"/>
</dbReference>
<dbReference type="InterPro" id="IPR029016">
    <property type="entry name" value="GAF-like_dom_sf"/>
</dbReference>
<dbReference type="PANTHER" id="PTHR32071">
    <property type="entry name" value="TRANSCRIPTIONAL REGULATORY PROTEIN"/>
    <property type="match status" value="1"/>
</dbReference>
<dbReference type="Gene3D" id="3.30.450.20">
    <property type="entry name" value="PAS domain"/>
    <property type="match status" value="1"/>
</dbReference>
<feature type="domain" description="Sigma-54 factor interaction" evidence="5">
    <location>
        <begin position="345"/>
        <end position="575"/>
    </location>
</feature>
<dbReference type="CDD" id="cd00009">
    <property type="entry name" value="AAA"/>
    <property type="match status" value="1"/>
</dbReference>
<dbReference type="FunFam" id="3.40.50.300:FF:000006">
    <property type="entry name" value="DNA-binding transcriptional regulator NtrC"/>
    <property type="match status" value="1"/>
</dbReference>
<dbReference type="InterPro" id="IPR025943">
    <property type="entry name" value="Sigma_54_int_dom_ATP-bd_2"/>
</dbReference>
<keyword evidence="4" id="KW-0804">Transcription</keyword>
<keyword evidence="2" id="KW-0067">ATP-binding</keyword>
<dbReference type="InterPro" id="IPR009057">
    <property type="entry name" value="Homeodomain-like_sf"/>
</dbReference>
<dbReference type="GO" id="GO:0005524">
    <property type="term" value="F:ATP binding"/>
    <property type="evidence" value="ECO:0007669"/>
    <property type="project" value="UniProtKB-KW"/>
</dbReference>
<dbReference type="Gene3D" id="3.30.450.40">
    <property type="match status" value="1"/>
</dbReference>
<dbReference type="InterPro" id="IPR025662">
    <property type="entry name" value="Sigma_54_int_dom_ATP-bd_1"/>
</dbReference>
<dbReference type="Gene3D" id="1.10.8.60">
    <property type="match status" value="1"/>
</dbReference>
<dbReference type="EMBL" id="FMJE01000004">
    <property type="protein sequence ID" value="SCM81917.1"/>
    <property type="molecule type" value="Genomic_DNA"/>
</dbReference>
<evidence type="ECO:0000256" key="1">
    <source>
        <dbReference type="ARBA" id="ARBA00022741"/>
    </source>
</evidence>
<evidence type="ECO:0000256" key="2">
    <source>
        <dbReference type="ARBA" id="ARBA00022840"/>
    </source>
</evidence>
<accession>A0A212LWT9</accession>
<dbReference type="GO" id="GO:0006355">
    <property type="term" value="P:regulation of DNA-templated transcription"/>
    <property type="evidence" value="ECO:0007669"/>
    <property type="project" value="InterPro"/>
</dbReference>
<protein>
    <recommendedName>
        <fullName evidence="5">Sigma-54 factor interaction domain-containing protein</fullName>
    </recommendedName>
</protein>
<dbReference type="InterPro" id="IPR027417">
    <property type="entry name" value="P-loop_NTPase"/>
</dbReference>
<keyword evidence="3" id="KW-0805">Transcription regulation</keyword>
<dbReference type="InterPro" id="IPR002078">
    <property type="entry name" value="Sigma_54_int"/>
</dbReference>
<evidence type="ECO:0000256" key="3">
    <source>
        <dbReference type="ARBA" id="ARBA00023015"/>
    </source>
</evidence>
<dbReference type="RefSeq" id="WP_288184766.1">
    <property type="nucleotide sequence ID" value="NZ_LT608335.1"/>
</dbReference>
<dbReference type="Pfam" id="PF00158">
    <property type="entry name" value="Sigma54_activat"/>
    <property type="match status" value="1"/>
</dbReference>
<dbReference type="InterPro" id="IPR002197">
    <property type="entry name" value="HTH_Fis"/>
</dbReference>
<dbReference type="SUPFAM" id="SSF55785">
    <property type="entry name" value="PYP-like sensor domain (PAS domain)"/>
    <property type="match status" value="1"/>
</dbReference>
<dbReference type="SUPFAM" id="SSF46689">
    <property type="entry name" value="Homeodomain-like"/>
    <property type="match status" value="1"/>
</dbReference>
<sequence>MVTHYKMNRDSIKRIKEAFLDNGEDVGDEVRDEIIQSWTRCRERRLQRNASIPKNSVVEAVEPSYDMAFLRDYILNEVVAVLYEGLVLYKGALFYAYDDGIIFSQRGSKEMLQHLNSLNIGIGTCIKEEFLGTTGAAIIHESNSEAWVIGEEHYLEIFSELATHCFYSEDFNARTYTLIILPRENLTEKFLNLSKLFHKARKVTLQNYREHLELEMKSDLFEQLIPKEQAVVFVDSFGKIVYFNQEFSRCFKVSKEEAKNVDCVKIVPELERVLSCLNTGEAILFEELYLGKANGNGCFMRMVVKPMIHNNLISGLIIQLLNSKVVRQTVNKVANSQAYYNFDNIIGLSPAIQKVKKSAISISRSSSSVVITGESGTGKEVFAQAIHNNSLRKDGPFVAVNCVAIPQELIASELFGYVEGAFTGARKGGSMGKFEYAHKGTLFLDEIGELPMYAQTMLLRVLEERRVTRIASNISTPIDVRLITATHRDLKKMMKEGTFRADLYYRIKVIPLHLPPLRERITDIPLLLDYFVRQFNKTLGKNIKEVSPEAISYLIRYSWPGNLREFRNAVECAMNNATGDTLKLKDFPGDVFEYADDDNGAKMIPEVPQESNFKYEEKKRILRLLIEFSGNKSQVADIIGISRSTLYRKIKEYKLESGS</sequence>
<dbReference type="InterPro" id="IPR035965">
    <property type="entry name" value="PAS-like_dom_sf"/>
</dbReference>
<organism evidence="6">
    <name type="scientific">uncultured Sporomusa sp</name>
    <dbReference type="NCBI Taxonomy" id="307249"/>
    <lineage>
        <taxon>Bacteria</taxon>
        <taxon>Bacillati</taxon>
        <taxon>Bacillota</taxon>
        <taxon>Negativicutes</taxon>
        <taxon>Selenomonadales</taxon>
        <taxon>Sporomusaceae</taxon>
        <taxon>Sporomusa</taxon>
        <taxon>environmental samples</taxon>
    </lineage>
</organism>
<dbReference type="PROSITE" id="PS00675">
    <property type="entry name" value="SIGMA54_INTERACT_1"/>
    <property type="match status" value="1"/>
</dbReference>
<dbReference type="Pfam" id="PF25601">
    <property type="entry name" value="AAA_lid_14"/>
    <property type="match status" value="1"/>
</dbReference>
<dbReference type="PROSITE" id="PS50045">
    <property type="entry name" value="SIGMA54_INTERACT_4"/>
    <property type="match status" value="1"/>
</dbReference>
<gene>
    <name evidence="6" type="ORF">KL86SPO_40402</name>
</gene>
<evidence type="ECO:0000259" key="5">
    <source>
        <dbReference type="PROSITE" id="PS50045"/>
    </source>
</evidence>
<evidence type="ECO:0000313" key="6">
    <source>
        <dbReference type="EMBL" id="SCM81917.1"/>
    </source>
</evidence>
<keyword evidence="1" id="KW-0547">Nucleotide-binding</keyword>
<dbReference type="SMART" id="SM00382">
    <property type="entry name" value="AAA"/>
    <property type="match status" value="1"/>
</dbReference>